<reference evidence="1 2" key="1">
    <citation type="submission" date="2018-11" db="EMBL/GenBank/DDBJ databases">
        <authorList>
            <consortium name="Pathogen Informatics"/>
        </authorList>
    </citation>
    <scope>NUCLEOTIDE SEQUENCE [LARGE SCALE GENOMIC DNA]</scope>
</reference>
<gene>
    <name evidence="1" type="ORF">DILT_LOCUS53</name>
</gene>
<protein>
    <submittedName>
        <fullName evidence="1">Uncharacterized protein</fullName>
    </submittedName>
</protein>
<dbReference type="EMBL" id="UYRU01000226">
    <property type="protein sequence ID" value="VDK29744.1"/>
    <property type="molecule type" value="Genomic_DNA"/>
</dbReference>
<accession>A0A3P6QA85</accession>
<proteinExistence type="predicted"/>
<name>A0A3P6QA85_DIBLA</name>
<dbReference type="Proteomes" id="UP000281553">
    <property type="component" value="Unassembled WGS sequence"/>
</dbReference>
<sequence>MYKPKKQLAILVKPCWSILPTNGPAQLVLSDEENAVMAMSIYNLLHVLAVMYAKQKAVCGQDADGERQTTQVASLADMPEHVAWGEFNRLTGSHSGQR</sequence>
<evidence type="ECO:0000313" key="1">
    <source>
        <dbReference type="EMBL" id="VDK29744.1"/>
    </source>
</evidence>
<organism evidence="1 2">
    <name type="scientific">Dibothriocephalus latus</name>
    <name type="common">Fish tapeworm</name>
    <name type="synonym">Diphyllobothrium latum</name>
    <dbReference type="NCBI Taxonomy" id="60516"/>
    <lineage>
        <taxon>Eukaryota</taxon>
        <taxon>Metazoa</taxon>
        <taxon>Spiralia</taxon>
        <taxon>Lophotrochozoa</taxon>
        <taxon>Platyhelminthes</taxon>
        <taxon>Cestoda</taxon>
        <taxon>Eucestoda</taxon>
        <taxon>Diphyllobothriidea</taxon>
        <taxon>Diphyllobothriidae</taxon>
        <taxon>Dibothriocephalus</taxon>
    </lineage>
</organism>
<evidence type="ECO:0000313" key="2">
    <source>
        <dbReference type="Proteomes" id="UP000281553"/>
    </source>
</evidence>
<dbReference type="AlphaFoldDB" id="A0A3P6QA85"/>
<keyword evidence="2" id="KW-1185">Reference proteome</keyword>